<evidence type="ECO:0000313" key="2">
    <source>
        <dbReference type="Proteomes" id="UP000219422"/>
    </source>
</evidence>
<dbReference type="Proteomes" id="UP000219422">
    <property type="component" value="Chromosome"/>
</dbReference>
<evidence type="ECO:0008006" key="3">
    <source>
        <dbReference type="Google" id="ProtNLM"/>
    </source>
</evidence>
<dbReference type="GeneID" id="57778450"/>
<dbReference type="InterPro" id="IPR036390">
    <property type="entry name" value="WH_DNA-bd_sf"/>
</dbReference>
<dbReference type="AlphaFoldDB" id="A0A291N2P6"/>
<accession>A0A291N2P6</accession>
<dbReference type="KEGG" id="sya:A6768_16535"/>
<gene>
    <name evidence="1" type="ORF">A6768_16535</name>
</gene>
<sequence>MSIIVIHGPPGTGKTINARAFAEFFGLDTIVDDGVSRHQPFPQKKALVLTTRTPDEVRRWRANSLRGPRSAEAVAFVPIATALRRIRAPMPSPALSLAEHTTLAFLSEGGRVSTHHIACLCRHARTATARDMMKRLEKREFVHGVAAHGKTRTYWWEITDLGKMAVQP</sequence>
<organism evidence="1 2">
    <name type="scientific">Sphingobium yanoikuyae</name>
    <name type="common">Sphingomonas yanoikuyae</name>
    <dbReference type="NCBI Taxonomy" id="13690"/>
    <lineage>
        <taxon>Bacteria</taxon>
        <taxon>Pseudomonadati</taxon>
        <taxon>Pseudomonadota</taxon>
        <taxon>Alphaproteobacteria</taxon>
        <taxon>Sphingomonadales</taxon>
        <taxon>Sphingomonadaceae</taxon>
        <taxon>Sphingobium</taxon>
    </lineage>
</organism>
<dbReference type="InterPro" id="IPR036388">
    <property type="entry name" value="WH-like_DNA-bd_sf"/>
</dbReference>
<protein>
    <recommendedName>
        <fullName evidence="3">AAA family ATPase</fullName>
    </recommendedName>
</protein>
<evidence type="ECO:0000313" key="1">
    <source>
        <dbReference type="EMBL" id="ATI81440.1"/>
    </source>
</evidence>
<name>A0A291N2P6_SPHYA</name>
<reference evidence="1 2" key="1">
    <citation type="submission" date="2017-10" db="EMBL/GenBank/DDBJ databases">
        <title>Sphingobium yanoikuyae S72.</title>
        <authorList>
            <person name="Sanchez E."/>
            <person name="Bustos P."/>
            <person name="Mendoza P."/>
            <person name="Guo X."/>
            <person name="Mendoza A."/>
        </authorList>
    </citation>
    <scope>NUCLEOTIDE SEQUENCE [LARGE SCALE GENOMIC DNA]</scope>
    <source>
        <strain evidence="1 2">S72</strain>
    </source>
</reference>
<dbReference type="Gene3D" id="1.10.10.10">
    <property type="entry name" value="Winged helix-like DNA-binding domain superfamily/Winged helix DNA-binding domain"/>
    <property type="match status" value="1"/>
</dbReference>
<proteinExistence type="predicted"/>
<dbReference type="EMBL" id="CP023741">
    <property type="protein sequence ID" value="ATI81440.1"/>
    <property type="molecule type" value="Genomic_DNA"/>
</dbReference>
<dbReference type="Gene3D" id="3.40.50.300">
    <property type="entry name" value="P-loop containing nucleotide triphosphate hydrolases"/>
    <property type="match status" value="1"/>
</dbReference>
<dbReference type="SUPFAM" id="SSF52540">
    <property type="entry name" value="P-loop containing nucleoside triphosphate hydrolases"/>
    <property type="match status" value="1"/>
</dbReference>
<dbReference type="SUPFAM" id="SSF46785">
    <property type="entry name" value="Winged helix' DNA-binding domain"/>
    <property type="match status" value="1"/>
</dbReference>
<dbReference type="InterPro" id="IPR027417">
    <property type="entry name" value="P-loop_NTPase"/>
</dbReference>
<dbReference type="RefSeq" id="WP_097384349.1">
    <property type="nucleotide sequence ID" value="NZ_CP023741.1"/>
</dbReference>